<evidence type="ECO:0000259" key="7">
    <source>
        <dbReference type="PROSITE" id="PS51194"/>
    </source>
</evidence>
<dbReference type="GO" id="GO:0033592">
    <property type="term" value="F:RNA strand annealing activity"/>
    <property type="evidence" value="ECO:0007669"/>
    <property type="project" value="TreeGrafter"/>
</dbReference>
<feature type="domain" description="Helicase C-terminal" evidence="7">
    <location>
        <begin position="226"/>
        <end position="370"/>
    </location>
</feature>
<dbReference type="InterPro" id="IPR011545">
    <property type="entry name" value="DEAD/DEAH_box_helicase_dom"/>
</dbReference>
<evidence type="ECO:0000256" key="3">
    <source>
        <dbReference type="ARBA" id="ARBA00022806"/>
    </source>
</evidence>
<keyword evidence="9" id="KW-1185">Reference proteome</keyword>
<feature type="compositionally biased region" description="Basic and acidic residues" evidence="5">
    <location>
        <begin position="404"/>
        <end position="413"/>
    </location>
</feature>
<dbReference type="InterPro" id="IPR014001">
    <property type="entry name" value="Helicase_ATP-bd"/>
</dbReference>
<dbReference type="GO" id="GO:0005524">
    <property type="term" value="F:ATP binding"/>
    <property type="evidence" value="ECO:0007669"/>
    <property type="project" value="UniProtKB-KW"/>
</dbReference>
<protein>
    <recommendedName>
        <fullName evidence="10">RNA helicase</fullName>
    </recommendedName>
</protein>
<keyword evidence="2" id="KW-0378">Hydrolase</keyword>
<gene>
    <name evidence="8" type="ORF">CBF35_10735</name>
</gene>
<keyword evidence="1" id="KW-0547">Nucleotide-binding</keyword>
<evidence type="ECO:0008006" key="10">
    <source>
        <dbReference type="Google" id="ProtNLM"/>
    </source>
</evidence>
<dbReference type="Pfam" id="PF00270">
    <property type="entry name" value="DEAD"/>
    <property type="match status" value="1"/>
</dbReference>
<dbReference type="SMART" id="SM00487">
    <property type="entry name" value="DEXDc"/>
    <property type="match status" value="1"/>
</dbReference>
<evidence type="ECO:0000256" key="4">
    <source>
        <dbReference type="ARBA" id="ARBA00022840"/>
    </source>
</evidence>
<dbReference type="InterPro" id="IPR001650">
    <property type="entry name" value="Helicase_C-like"/>
</dbReference>
<dbReference type="OrthoDB" id="9805696at2"/>
<evidence type="ECO:0000256" key="1">
    <source>
        <dbReference type="ARBA" id="ARBA00022741"/>
    </source>
</evidence>
<accession>A0A429ZKH4</accession>
<dbReference type="InterPro" id="IPR044742">
    <property type="entry name" value="DEAD/DEAH_RhlB"/>
</dbReference>
<dbReference type="RefSeq" id="WP_126780993.1">
    <property type="nucleotide sequence ID" value="NZ_CP177121.1"/>
</dbReference>
<dbReference type="Proteomes" id="UP000287239">
    <property type="component" value="Unassembled WGS sequence"/>
</dbReference>
<evidence type="ECO:0000259" key="6">
    <source>
        <dbReference type="PROSITE" id="PS51192"/>
    </source>
</evidence>
<dbReference type="PANTHER" id="PTHR47963">
    <property type="entry name" value="DEAD-BOX ATP-DEPENDENT RNA HELICASE 47, MITOCHONDRIAL"/>
    <property type="match status" value="1"/>
</dbReference>
<dbReference type="InterPro" id="IPR027417">
    <property type="entry name" value="P-loop_NTPase"/>
</dbReference>
<comment type="caution">
    <text evidence="8">The sequence shown here is derived from an EMBL/GenBank/DDBJ whole genome shotgun (WGS) entry which is preliminary data.</text>
</comment>
<feature type="domain" description="Helicase ATP-binding" evidence="6">
    <location>
        <begin position="31"/>
        <end position="200"/>
    </location>
</feature>
<feature type="region of interest" description="Disordered" evidence="5">
    <location>
        <begin position="375"/>
        <end position="433"/>
    </location>
</feature>
<dbReference type="EMBL" id="NGJU01000016">
    <property type="protein sequence ID" value="RST94182.1"/>
    <property type="molecule type" value="Genomic_DNA"/>
</dbReference>
<dbReference type="GO" id="GO:0005840">
    <property type="term" value="C:ribosome"/>
    <property type="evidence" value="ECO:0007669"/>
    <property type="project" value="TreeGrafter"/>
</dbReference>
<dbReference type="PROSITE" id="PS51194">
    <property type="entry name" value="HELICASE_CTER"/>
    <property type="match status" value="1"/>
</dbReference>
<evidence type="ECO:0000313" key="8">
    <source>
        <dbReference type="EMBL" id="RST94182.1"/>
    </source>
</evidence>
<dbReference type="Pfam" id="PF00271">
    <property type="entry name" value="Helicase_C"/>
    <property type="match status" value="1"/>
</dbReference>
<evidence type="ECO:0000256" key="2">
    <source>
        <dbReference type="ARBA" id="ARBA00022801"/>
    </source>
</evidence>
<dbReference type="PANTHER" id="PTHR47963:SF7">
    <property type="entry name" value="ATP-DEPENDENT RNA HELICASE YFML-RELATED"/>
    <property type="match status" value="1"/>
</dbReference>
<proteinExistence type="predicted"/>
<dbReference type="GO" id="GO:0016787">
    <property type="term" value="F:hydrolase activity"/>
    <property type="evidence" value="ECO:0007669"/>
    <property type="project" value="UniProtKB-KW"/>
</dbReference>
<evidence type="ECO:0000256" key="5">
    <source>
        <dbReference type="SAM" id="MobiDB-lite"/>
    </source>
</evidence>
<dbReference type="PROSITE" id="PS51192">
    <property type="entry name" value="HELICASE_ATP_BIND_1"/>
    <property type="match status" value="1"/>
</dbReference>
<dbReference type="CDD" id="cd18787">
    <property type="entry name" value="SF2_C_DEAD"/>
    <property type="match status" value="1"/>
</dbReference>
<dbReference type="GO" id="GO:0009409">
    <property type="term" value="P:response to cold"/>
    <property type="evidence" value="ECO:0007669"/>
    <property type="project" value="TreeGrafter"/>
</dbReference>
<dbReference type="SUPFAM" id="SSF52540">
    <property type="entry name" value="P-loop containing nucleoside triphosphate hydrolases"/>
    <property type="match status" value="1"/>
</dbReference>
<dbReference type="GO" id="GO:0005829">
    <property type="term" value="C:cytosol"/>
    <property type="evidence" value="ECO:0007669"/>
    <property type="project" value="TreeGrafter"/>
</dbReference>
<keyword evidence="3" id="KW-0347">Helicase</keyword>
<dbReference type="CDD" id="cd00268">
    <property type="entry name" value="DEADc"/>
    <property type="match status" value="1"/>
</dbReference>
<dbReference type="AlphaFoldDB" id="A0A429ZKH4"/>
<dbReference type="SMART" id="SM00490">
    <property type="entry name" value="HELICc"/>
    <property type="match status" value="1"/>
</dbReference>
<reference evidence="8 9" key="1">
    <citation type="submission" date="2017-05" db="EMBL/GenBank/DDBJ databases">
        <title>Vagococcus spp. assemblies.</title>
        <authorList>
            <person name="Gulvik C.A."/>
        </authorList>
    </citation>
    <scope>NUCLEOTIDE SEQUENCE [LARGE SCALE GENOMIC DNA]</scope>
    <source>
        <strain evidence="8 9">NCFB 2777</strain>
    </source>
</reference>
<keyword evidence="4" id="KW-0067">ATP-binding</keyword>
<dbReference type="Gene3D" id="3.40.50.300">
    <property type="entry name" value="P-loop containing nucleotide triphosphate hydrolases"/>
    <property type="match status" value="2"/>
</dbReference>
<sequence>MTFREKLPAAWQQYWEELGYETASPIQEKMYDLLLSDQNIVGVSPTGSGKTVAYLLPLLQKIKKGEGNQLLILLPSQELAVQVGTVTKAWGDLLGLTVQSLIGGANVKRQVDKLKEKPEVLVGTPGRVFELIKAKKVKAHLLSMIVLDEVDQLIESSELNATKNILKAIMNETQIVCVSATALAIEKELGTNWTKEIVTVDVSQEDQSAGTVVHGYIEVEARKKLEMIKKLAFVPGFKGIIFFNELQEMGSVSEKLSYQGVPNVTLASDQNKLERKLALGAFAEDKVNLLLTTDIAARGLDFTSLPYVIHFDIPYAQENYVHRSGRTGRMGKDGTVISLVNEYTMRDLRKVTRDVEDSLVAFNVHSAKIVVEQPKAAHKSLKPVSDQPASVAEAKKVRVPVAEPVKKRLEPTVKKKKKNKPKDTKNKGARKKK</sequence>
<dbReference type="GO" id="GO:0003724">
    <property type="term" value="F:RNA helicase activity"/>
    <property type="evidence" value="ECO:0007669"/>
    <property type="project" value="TreeGrafter"/>
</dbReference>
<evidence type="ECO:0000313" key="9">
    <source>
        <dbReference type="Proteomes" id="UP000287239"/>
    </source>
</evidence>
<dbReference type="GeneID" id="98568850"/>
<dbReference type="InterPro" id="IPR050547">
    <property type="entry name" value="DEAD_box_RNA_helicases"/>
</dbReference>
<name>A0A429ZKH4_9ENTE</name>
<organism evidence="8 9">
    <name type="scientific">Vagococcus salmoninarum</name>
    <dbReference type="NCBI Taxonomy" id="2739"/>
    <lineage>
        <taxon>Bacteria</taxon>
        <taxon>Bacillati</taxon>
        <taxon>Bacillota</taxon>
        <taxon>Bacilli</taxon>
        <taxon>Lactobacillales</taxon>
        <taxon>Enterococcaceae</taxon>
        <taxon>Vagococcus</taxon>
    </lineage>
</organism>